<dbReference type="GO" id="GO:0015631">
    <property type="term" value="F:tubulin binding"/>
    <property type="evidence" value="ECO:0007669"/>
    <property type="project" value="TreeGrafter"/>
</dbReference>
<dbReference type="PANTHER" id="PTHR46348:SF1">
    <property type="entry name" value="DELETED IN LUNG AND ESOPHAGEAL CANCER PROTEIN 1"/>
    <property type="match status" value="1"/>
</dbReference>
<dbReference type="PANTHER" id="PTHR46348">
    <property type="entry name" value="DELETED IN LUNG AND ESOPHAGEAL CANCER PROTEIN 1"/>
    <property type="match status" value="1"/>
</dbReference>
<dbReference type="InterPro" id="IPR013783">
    <property type="entry name" value="Ig-like_fold"/>
</dbReference>
<name>A0A8C9P8S3_SPEDA</name>
<evidence type="ECO:0000256" key="1">
    <source>
        <dbReference type="SAM" id="MobiDB-lite"/>
    </source>
</evidence>
<dbReference type="Gene3D" id="2.60.40.10">
    <property type="entry name" value="Immunoglobulins"/>
    <property type="match status" value="6"/>
</dbReference>
<protein>
    <submittedName>
        <fullName evidence="3">DLEC1 cilia and flagella associated protein</fullName>
    </submittedName>
</protein>
<reference evidence="3" key="2">
    <citation type="submission" date="2025-09" db="UniProtKB">
        <authorList>
            <consortium name="Ensembl"/>
        </authorList>
    </citation>
    <scope>IDENTIFICATION</scope>
</reference>
<keyword evidence="4" id="KW-1185">Reference proteome</keyword>
<dbReference type="GO" id="GO:0005929">
    <property type="term" value="C:cilium"/>
    <property type="evidence" value="ECO:0007669"/>
    <property type="project" value="TreeGrafter"/>
</dbReference>
<proteinExistence type="predicted"/>
<accession>A0A8C9P8S3</accession>
<dbReference type="Pfam" id="PF23277">
    <property type="entry name" value="Ig_Dlec1_1"/>
    <property type="match status" value="1"/>
</dbReference>
<dbReference type="Proteomes" id="UP000694422">
    <property type="component" value="Unplaced"/>
</dbReference>
<dbReference type="InterPro" id="IPR059041">
    <property type="entry name" value="Ig_DLEC1_1"/>
</dbReference>
<evidence type="ECO:0000313" key="4">
    <source>
        <dbReference type="Proteomes" id="UP000694422"/>
    </source>
</evidence>
<reference evidence="3" key="1">
    <citation type="submission" date="2025-08" db="UniProtKB">
        <authorList>
            <consortium name="Ensembl"/>
        </authorList>
    </citation>
    <scope>IDENTIFICATION</scope>
</reference>
<dbReference type="GO" id="GO:0008285">
    <property type="term" value="P:negative regulation of cell population proliferation"/>
    <property type="evidence" value="ECO:0007669"/>
    <property type="project" value="InterPro"/>
</dbReference>
<organism evidence="3 4">
    <name type="scientific">Spermophilus dauricus</name>
    <name type="common">Daurian ground squirrel</name>
    <dbReference type="NCBI Taxonomy" id="99837"/>
    <lineage>
        <taxon>Eukaryota</taxon>
        <taxon>Metazoa</taxon>
        <taxon>Chordata</taxon>
        <taxon>Craniata</taxon>
        <taxon>Vertebrata</taxon>
        <taxon>Euteleostomi</taxon>
        <taxon>Mammalia</taxon>
        <taxon>Eutheria</taxon>
        <taxon>Euarchontoglires</taxon>
        <taxon>Glires</taxon>
        <taxon>Rodentia</taxon>
        <taxon>Sciuromorpha</taxon>
        <taxon>Sciuridae</taxon>
        <taxon>Xerinae</taxon>
        <taxon>Marmotini</taxon>
        <taxon>Spermophilus</taxon>
    </lineage>
</organism>
<evidence type="ECO:0000313" key="3">
    <source>
        <dbReference type="Ensembl" id="ENSSDAP00000007119.1"/>
    </source>
</evidence>
<dbReference type="Ensembl" id="ENSSDAT00000008117.1">
    <property type="protein sequence ID" value="ENSSDAP00000007119.1"/>
    <property type="gene ID" value="ENSSDAG00000006397.1"/>
</dbReference>
<feature type="region of interest" description="Disordered" evidence="1">
    <location>
        <begin position="1"/>
        <end position="45"/>
    </location>
</feature>
<feature type="compositionally biased region" description="Low complexity" evidence="1">
    <location>
        <begin position="34"/>
        <end position="45"/>
    </location>
</feature>
<feature type="domain" description="Deleted in lung and esophageal cancer protein 1 Ig-like" evidence="2">
    <location>
        <begin position="363"/>
        <end position="434"/>
    </location>
</feature>
<evidence type="ECO:0000259" key="2">
    <source>
        <dbReference type="Pfam" id="PF23277"/>
    </source>
</evidence>
<dbReference type="GO" id="GO:0005737">
    <property type="term" value="C:cytoplasm"/>
    <property type="evidence" value="ECO:0007669"/>
    <property type="project" value="TreeGrafter"/>
</dbReference>
<sequence length="1729" mass="193390">METKGPTAELSSSESGTYEHERQTWTPDSRLAMSRSPPKSPLSSSRAYVESFQFGFGTRPSRGWSRALPPPPEPQLLRLRPSSLRTQDISHLLTSVFRNLYSAEVIGEEASASLIKARGSNNARHEQFVDQLQQIRELYKQRLDEVKMLERHIIQAQARALAETERAMNQAKVHVLEALQLPPVKTVFRWCVDSELLRKHHLISPEDYYSDTVPFCSAPKGSSIPGYSKLTFSSQKRFIPKGALGKKLAVPYKEKLGDEFDYTVDSQEWDSIPKAKQTTKETIKKPSLPKNKNWMKHLRMPQRELERLLLARMENRNHFLRNPRFFPPNTPHGGKSLIFPPIKPELMGEHPSAELEQSSIHTEQGFRMVISLQNTTSASRYLRVLPPSTPHFALGLGMFPGKGGMVAPGMTCQYTIQFIPDCLGDFDDFILVETQSTHTLLIPLQARRPPPVLTLSPVLDCGYCLIGGIKVTRFICKNVGFSAGKFCIMPKKSWPPPSFRAVATSGFVEQPPFGVMPSVFELAPGFAVLIEVLFLPMSLEKVEQTFIIVCDNCQVRELVITGRGQLIALDLIYVSGEKSQPDPGELTDLTAQHFIRFKPENIRSTARKQLIIRNATHVELAFHWQIMKPNLQPLMPGETYSMDSIKYHPDRETAFSIIPEKGVLSPHNNQEFILSFSPYELRNYHSVLQMVLEEVPEPLNSEVNNLEDYTYSVDDAIVMEIEVKGSAEPFQVLLEPYALIIPGENYIGINVKKDFKMWNNSKSPIRYMWGKISHCHIIEVEPCTGVIEPNEVGDFELNFTGGVPGPASQDLLCEIRDSPSPVVLHIEAAFKGPAIVISVSALRFGLLRLGHKVSKSIQIRNISQLSAMWHMRESPVCLEERHEDASPLDIEPSSGYLYPLGECQVTVTLEALHCQRLQTVLELEVEKGTWSYLPVYAEVQEPHVYLKSSQVEVSNLYMGVSTKSTITLVNGTLLFTRFHWGKLLGHQAAFCTATVSPKRGLLGPSEERLLNLELTVHTTEELTDLALPCYVSGMKKPLALGISGKPQGLEVTITVSVEGSDIRTKQWPGHLEELHLDFGSMVPLRTRVNGQIILTNCSPMQTSFTLNFDYFGSPPNSLSKSISLPDLPPALLKSARIREHLAKKEQLDFMESMLSYGRGVAFFPHTSKGVLGAFQQLSIDITGCANMWGEYWDSLICKVGDLPPAVIPVHMAVVGCPISSQRTTSYKADKSQKEPIIRFGTQVSGGDTITRKLRLNNSSPCDIRLDWVTYVPEDKEDKLVDLQVFYGPPFPLRDQAGNEIVYPETPESSSLPWSPSPSSVSESSHAASFPVEAYSNASNRAAAQIISVVLQEHEGVPSDLPYYIRPQQVVVPAGGSSTIYISFTPPVLSSDIQQKVECTGYALGFMSLDNEVEREIPGRRRRLQHFAVEPLRLDLHGHVRRAQLSVELDSSGSLEFWCQASDLIPEQPCSAVLSELLTTRHLKLINTTEIPQYFWLLVSRPFFVSQGQAPWAHRAGSGQEHESEETAPGGKQMELRPQENMLVDVSFSLSLELLSYQKLPTDQMLPGVDIQQSTSGEKEMVFTQDLLLEFTNQTTQVVPLRAIVTVPELQLSSSWVDFGTCFVNQQTSREIYLMNLSSCRSYWAVLMGHQSATKEAKDFVVSPSSGLLEARPTNAPPTSITLEVFFTPRSNELYESTMVVEGMLGEKSCALRLRGQGSYDETFMETHQL</sequence>
<feature type="region of interest" description="Disordered" evidence="1">
    <location>
        <begin position="1513"/>
        <end position="1534"/>
    </location>
</feature>
<dbReference type="InterPro" id="IPR033304">
    <property type="entry name" value="DLEC1"/>
</dbReference>
<dbReference type="Pfam" id="PF23316">
    <property type="entry name" value="Ig_DLEC1_6th"/>
    <property type="match status" value="1"/>
</dbReference>